<protein>
    <submittedName>
        <fullName evidence="1">Uncharacterized protein</fullName>
    </submittedName>
</protein>
<dbReference type="Proteomes" id="UP001197974">
    <property type="component" value="Chromosome"/>
</dbReference>
<name>A0ABY9JVI0_9BACI</name>
<reference evidence="1 2" key="1">
    <citation type="submission" date="2023-06" db="EMBL/GenBank/DDBJ databases">
        <title>Five Gram-positive bacteria isolated from mangrove sediments in Shenzhen, Guangdong, China.</title>
        <authorList>
            <person name="Yu S."/>
            <person name="Zheng W."/>
            <person name="Huang Y."/>
        </authorList>
    </citation>
    <scope>NUCLEOTIDE SEQUENCE [LARGE SCALE GENOMIC DNA]</scope>
    <source>
        <strain evidence="1 2">SaN35-3</strain>
    </source>
</reference>
<evidence type="ECO:0000313" key="2">
    <source>
        <dbReference type="Proteomes" id="UP001197974"/>
    </source>
</evidence>
<evidence type="ECO:0000313" key="1">
    <source>
        <dbReference type="EMBL" id="WLR42508.1"/>
    </source>
</evidence>
<dbReference type="RefSeq" id="WP_226541058.1">
    <property type="nucleotide sequence ID" value="NZ_CP129013.1"/>
</dbReference>
<keyword evidence="2" id="KW-1185">Reference proteome</keyword>
<gene>
    <name evidence="1" type="ORF">LC087_17720</name>
</gene>
<organism evidence="1 2">
    <name type="scientific">Bacillus carboniphilus</name>
    <dbReference type="NCBI Taxonomy" id="86663"/>
    <lineage>
        <taxon>Bacteria</taxon>
        <taxon>Bacillati</taxon>
        <taxon>Bacillota</taxon>
        <taxon>Bacilli</taxon>
        <taxon>Bacillales</taxon>
        <taxon>Bacillaceae</taxon>
        <taxon>Bacillus</taxon>
    </lineage>
</organism>
<sequence>MNSYEKKLIDEGIIDSPLTDFIISKWYDKVTLEFNNNIHIIRVEFVNCFEIKFKHDLKYFEGEKEHHYFMQDVDIKKTDDFFNIKLSAYPFNGEIICKKIEIIKE</sequence>
<proteinExistence type="predicted"/>
<dbReference type="EMBL" id="CP129013">
    <property type="protein sequence ID" value="WLR42508.1"/>
    <property type="molecule type" value="Genomic_DNA"/>
</dbReference>
<accession>A0ABY9JVI0</accession>